<organism evidence="1 2">
    <name type="scientific">Alkalibacterium thalassium</name>
    <dbReference type="NCBI Taxonomy" id="426701"/>
    <lineage>
        <taxon>Bacteria</taxon>
        <taxon>Bacillati</taxon>
        <taxon>Bacillota</taxon>
        <taxon>Bacilli</taxon>
        <taxon>Lactobacillales</taxon>
        <taxon>Carnobacteriaceae</taxon>
        <taxon>Alkalibacterium</taxon>
    </lineage>
</organism>
<dbReference type="NCBIfam" id="TIGR04141">
    <property type="entry name" value="TIGR04141 family sporadically distributed protein"/>
    <property type="match status" value="1"/>
</dbReference>
<dbReference type="RefSeq" id="WP_176759560.1">
    <property type="nucleotide sequence ID" value="NZ_FNFK01000001.1"/>
</dbReference>
<dbReference type="Pfam" id="PF19614">
    <property type="entry name" value="DUF6119"/>
    <property type="match status" value="1"/>
</dbReference>
<accession>A0A1G8V7Q5</accession>
<dbReference type="AlphaFoldDB" id="A0A1G8V7Q5"/>
<sequence length="552" mass="63664">MTDKKTYSLSIYLHKTTVEDFEDCLDTNIDKDNDHFQEFKIDRKKVGTKGKIYISYSSGTVPDWGNDLQNFLTEDEKISLGEGNTNRGVLILKVDKRFMSVTFGYGKHMLDASTIIQDFGIKVAANMIDSSQIKSLSSLNIEDIVIDIQRQSSSYSNQNQLQVDTFRDILKEVAGAPSRRAGDSSPKFIAGTDSLKATKKMELMSLLPDLKYYLDQYYKDNYKNNNFKWLDNVTRVKDSILKDDLDLVLERAIIKSEKTINISANRTLNWNNVEGFFLSGMRKKLDKSNFDINIQYDEYFSNLRCNSTVDIIKKLKRDNLLYWDSEIDGFRKVSNVYQGINFECLLKDTKYLLTHGEWLRVDPDYYKEVQSQVSDIEKETSVKLIPFDKRKAADNDDKKYYEKHYNRDLANSNKDYYLLDSKNFMVPGFGNSSIEPCDVITRKKELIHVKILNGSSSMSHLLAQGLVSAQQLVRSDFQEHINKEIGLEGENALLKPGDQLSEYKVVFAIISDDSRDIYNMLPFFTMVNLVRTVENLRQMNIKYSVAKIEVIE</sequence>
<protein>
    <submittedName>
        <fullName evidence="1">Sporadically distributed protein, TIGR04141 family</fullName>
    </submittedName>
</protein>
<keyword evidence="2" id="KW-1185">Reference proteome</keyword>
<dbReference type="EMBL" id="FNFK01000001">
    <property type="protein sequence ID" value="SDJ62118.1"/>
    <property type="molecule type" value="Genomic_DNA"/>
</dbReference>
<proteinExistence type="predicted"/>
<evidence type="ECO:0000313" key="2">
    <source>
        <dbReference type="Proteomes" id="UP000199433"/>
    </source>
</evidence>
<name>A0A1G8V7Q5_9LACT</name>
<evidence type="ECO:0000313" key="1">
    <source>
        <dbReference type="EMBL" id="SDJ62118.1"/>
    </source>
</evidence>
<reference evidence="2" key="1">
    <citation type="submission" date="2016-10" db="EMBL/GenBank/DDBJ databases">
        <authorList>
            <person name="Varghese N."/>
            <person name="Submissions S."/>
        </authorList>
    </citation>
    <scope>NUCLEOTIDE SEQUENCE [LARGE SCALE GENOMIC DNA]</scope>
    <source>
        <strain evidence="2">DSM 19181</strain>
    </source>
</reference>
<dbReference type="Proteomes" id="UP000199433">
    <property type="component" value="Unassembled WGS sequence"/>
</dbReference>
<gene>
    <name evidence="1" type="ORF">SAMN04488098_100178</name>
</gene>
<dbReference type="InterPro" id="IPR026487">
    <property type="entry name" value="CHP04141"/>
</dbReference>